<proteinExistence type="predicted"/>
<evidence type="ECO:0000313" key="3">
    <source>
        <dbReference type="EMBL" id="MBA0973062.1"/>
    </source>
</evidence>
<protein>
    <submittedName>
        <fullName evidence="3">Gfo/Idh/MocA family oxidoreductase</fullName>
    </submittedName>
</protein>
<dbReference type="InterPro" id="IPR036291">
    <property type="entry name" value="NAD(P)-bd_dom_sf"/>
</dbReference>
<dbReference type="Proteomes" id="UP000571857">
    <property type="component" value="Unassembled WGS sequence"/>
</dbReference>
<dbReference type="InterPro" id="IPR052515">
    <property type="entry name" value="Gfo/Idh/MocA_Oxidoreductase"/>
</dbReference>
<dbReference type="PANTHER" id="PTHR43249">
    <property type="entry name" value="UDP-N-ACETYL-2-AMINO-2-DEOXY-D-GLUCURONATE OXIDASE"/>
    <property type="match status" value="1"/>
</dbReference>
<dbReference type="InterPro" id="IPR055170">
    <property type="entry name" value="GFO_IDH_MocA-like_dom"/>
</dbReference>
<evidence type="ECO:0000313" key="4">
    <source>
        <dbReference type="Proteomes" id="UP000571857"/>
    </source>
</evidence>
<dbReference type="SUPFAM" id="SSF51735">
    <property type="entry name" value="NAD(P)-binding Rossmann-fold domains"/>
    <property type="match status" value="1"/>
</dbReference>
<dbReference type="Gene3D" id="3.30.360.10">
    <property type="entry name" value="Dihydrodipicolinate Reductase, domain 2"/>
    <property type="match status" value="1"/>
</dbReference>
<dbReference type="Pfam" id="PF22725">
    <property type="entry name" value="GFO_IDH_MocA_C3"/>
    <property type="match status" value="1"/>
</dbReference>
<gene>
    <name evidence="3" type="ORF">HWH42_10860</name>
</gene>
<dbReference type="Gene3D" id="3.40.50.720">
    <property type="entry name" value="NAD(P)-binding Rossmann-like Domain"/>
    <property type="match status" value="1"/>
</dbReference>
<dbReference type="AlphaFoldDB" id="A0ABD4HNK6"/>
<dbReference type="EMBL" id="JABXJK010000060">
    <property type="protein sequence ID" value="MBA0973062.1"/>
    <property type="molecule type" value="Genomic_DNA"/>
</dbReference>
<dbReference type="RefSeq" id="WP_176333442.1">
    <property type="nucleotide sequence ID" value="NZ_CAKOCH010000004.1"/>
</dbReference>
<comment type="caution">
    <text evidence="3">The sequence shown here is derived from an EMBL/GenBank/DDBJ whole genome shotgun (WGS) entry which is preliminary data.</text>
</comment>
<feature type="domain" description="GFO/IDH/MocA-like oxidoreductase" evidence="2">
    <location>
        <begin position="135"/>
        <end position="259"/>
    </location>
</feature>
<feature type="domain" description="Gfo/Idh/MocA-like oxidoreductase N-terminal" evidence="1">
    <location>
        <begin position="4"/>
        <end position="119"/>
    </location>
</feature>
<evidence type="ECO:0000259" key="1">
    <source>
        <dbReference type="Pfam" id="PF01408"/>
    </source>
</evidence>
<name>A0ABD4HNK6_ENTGA</name>
<reference evidence="3 4" key="1">
    <citation type="submission" date="2020-06" db="EMBL/GenBank/DDBJ databases">
        <title>Crossreactivity between MHC class I-restricted antigens from cancer cells and an enterococcal bacteriophage.</title>
        <authorList>
            <person name="Fluckiger A."/>
            <person name="Daillere R."/>
            <person name="Sassi M."/>
            <person name="Cattoir V."/>
            <person name="Kroemer G."/>
            <person name="Zitvogel L."/>
        </authorList>
    </citation>
    <scope>NUCLEOTIDE SEQUENCE [LARGE SCALE GENOMIC DNA]</scope>
    <source>
        <strain evidence="3 4">EG4</strain>
    </source>
</reference>
<sequence>MKNVRIGIIGVGNIGTLHLTNILSGKIDHVELVAVCDVNPDKLAIVQGRYGDQFRYYSTDEAILNDPAVDAIVIATPHYDHPLLAIAGLKAGKHVLVEKPAGVYTKKVREMIEESKKHPELTLALMYNQRMNPIYQKARELVGSGQIGELRRTNWIITNWYRSQSYYDSSNWRATWKGEGGGVLLNQDPHQLDLWQWICGMPQRIFAFTYNGKRRNVEVETEVTAYVEYPNGATGVFVTTTTETPGTNRFEIVGSQGKIVIEEDQLKFWRTTVDETEWNATYSGGFGEPEVWEIKVPVTFDGENGHWKVTQNFINNILFDETLLSPAQDGIFGLSISNAIHLSSWQERWVDLPIDEELFLEELTKRIDASEIKLGEEKVLDTRNTY</sequence>
<organism evidence="3 4">
    <name type="scientific">Enterococcus gallinarum</name>
    <dbReference type="NCBI Taxonomy" id="1353"/>
    <lineage>
        <taxon>Bacteria</taxon>
        <taxon>Bacillati</taxon>
        <taxon>Bacillota</taxon>
        <taxon>Bacilli</taxon>
        <taxon>Lactobacillales</taxon>
        <taxon>Enterococcaceae</taxon>
        <taxon>Enterococcus</taxon>
    </lineage>
</organism>
<accession>A0ABD4HNK6</accession>
<dbReference type="PANTHER" id="PTHR43249:SF1">
    <property type="entry name" value="D-GLUCOSIDE 3-DEHYDROGENASE"/>
    <property type="match status" value="1"/>
</dbReference>
<dbReference type="SUPFAM" id="SSF55347">
    <property type="entry name" value="Glyceraldehyde-3-phosphate dehydrogenase-like, C-terminal domain"/>
    <property type="match status" value="1"/>
</dbReference>
<dbReference type="Pfam" id="PF01408">
    <property type="entry name" value="GFO_IDH_MocA"/>
    <property type="match status" value="1"/>
</dbReference>
<dbReference type="InterPro" id="IPR000683">
    <property type="entry name" value="Gfo/Idh/MocA-like_OxRdtase_N"/>
</dbReference>
<evidence type="ECO:0000259" key="2">
    <source>
        <dbReference type="Pfam" id="PF22725"/>
    </source>
</evidence>